<gene>
    <name evidence="1" type="ORF">SLEP1_g38581</name>
</gene>
<dbReference type="Proteomes" id="UP001054252">
    <property type="component" value="Unassembled WGS sequence"/>
</dbReference>
<proteinExistence type="predicted"/>
<name>A0AAV5KXQ8_9ROSI</name>
<keyword evidence="2" id="KW-1185">Reference proteome</keyword>
<accession>A0AAV5KXQ8</accession>
<reference evidence="1 2" key="1">
    <citation type="journal article" date="2021" name="Commun. Biol.">
        <title>The genome of Shorea leprosula (Dipterocarpaceae) highlights the ecological relevance of drought in aseasonal tropical rainforests.</title>
        <authorList>
            <person name="Ng K.K.S."/>
            <person name="Kobayashi M.J."/>
            <person name="Fawcett J.A."/>
            <person name="Hatakeyama M."/>
            <person name="Paape T."/>
            <person name="Ng C.H."/>
            <person name="Ang C.C."/>
            <person name="Tnah L.H."/>
            <person name="Lee C.T."/>
            <person name="Nishiyama T."/>
            <person name="Sese J."/>
            <person name="O'Brien M.J."/>
            <person name="Copetti D."/>
            <person name="Mohd Noor M.I."/>
            <person name="Ong R.C."/>
            <person name="Putra M."/>
            <person name="Sireger I.Z."/>
            <person name="Indrioko S."/>
            <person name="Kosugi Y."/>
            <person name="Izuno A."/>
            <person name="Isagi Y."/>
            <person name="Lee S.L."/>
            <person name="Shimizu K.K."/>
        </authorList>
    </citation>
    <scope>NUCLEOTIDE SEQUENCE [LARGE SCALE GENOMIC DNA]</scope>
    <source>
        <strain evidence="1">214</strain>
    </source>
</reference>
<protein>
    <submittedName>
        <fullName evidence="1">Uncharacterized protein</fullName>
    </submittedName>
</protein>
<sequence length="65" mass="7337">MIEDIRVKLYLIKPRTPGVGIVEDLQTRLESIVSALKLFPSNIRKVSWSPNTLLSLFIGWGLGKQ</sequence>
<evidence type="ECO:0000313" key="1">
    <source>
        <dbReference type="EMBL" id="GKV29676.1"/>
    </source>
</evidence>
<organism evidence="1 2">
    <name type="scientific">Rubroshorea leprosula</name>
    <dbReference type="NCBI Taxonomy" id="152421"/>
    <lineage>
        <taxon>Eukaryota</taxon>
        <taxon>Viridiplantae</taxon>
        <taxon>Streptophyta</taxon>
        <taxon>Embryophyta</taxon>
        <taxon>Tracheophyta</taxon>
        <taxon>Spermatophyta</taxon>
        <taxon>Magnoliopsida</taxon>
        <taxon>eudicotyledons</taxon>
        <taxon>Gunneridae</taxon>
        <taxon>Pentapetalae</taxon>
        <taxon>rosids</taxon>
        <taxon>malvids</taxon>
        <taxon>Malvales</taxon>
        <taxon>Dipterocarpaceae</taxon>
        <taxon>Rubroshorea</taxon>
    </lineage>
</organism>
<comment type="caution">
    <text evidence="1">The sequence shown here is derived from an EMBL/GenBank/DDBJ whole genome shotgun (WGS) entry which is preliminary data.</text>
</comment>
<dbReference type="AlphaFoldDB" id="A0AAV5KXQ8"/>
<dbReference type="EMBL" id="BPVZ01000084">
    <property type="protein sequence ID" value="GKV29676.1"/>
    <property type="molecule type" value="Genomic_DNA"/>
</dbReference>
<evidence type="ECO:0000313" key="2">
    <source>
        <dbReference type="Proteomes" id="UP001054252"/>
    </source>
</evidence>